<sequence length="45" mass="5315">MKYDVSYTRLGGMSQMNLFMQPELSRDYPPNLSISFRFPKGRAQR</sequence>
<accession>A0A1I7WKP5</accession>
<evidence type="ECO:0000313" key="2">
    <source>
        <dbReference type="WBParaSite" id="Hba_05645"/>
    </source>
</evidence>
<evidence type="ECO:0000313" key="1">
    <source>
        <dbReference type="Proteomes" id="UP000095283"/>
    </source>
</evidence>
<organism evidence="1 2">
    <name type="scientific">Heterorhabditis bacteriophora</name>
    <name type="common">Entomopathogenic nematode worm</name>
    <dbReference type="NCBI Taxonomy" id="37862"/>
    <lineage>
        <taxon>Eukaryota</taxon>
        <taxon>Metazoa</taxon>
        <taxon>Ecdysozoa</taxon>
        <taxon>Nematoda</taxon>
        <taxon>Chromadorea</taxon>
        <taxon>Rhabditida</taxon>
        <taxon>Rhabditina</taxon>
        <taxon>Rhabditomorpha</taxon>
        <taxon>Strongyloidea</taxon>
        <taxon>Heterorhabditidae</taxon>
        <taxon>Heterorhabditis</taxon>
    </lineage>
</organism>
<dbReference type="WBParaSite" id="Hba_05645">
    <property type="protein sequence ID" value="Hba_05645"/>
    <property type="gene ID" value="Hba_05645"/>
</dbReference>
<dbReference type="AlphaFoldDB" id="A0A1I7WKP5"/>
<keyword evidence="1" id="KW-1185">Reference proteome</keyword>
<reference evidence="2" key="1">
    <citation type="submission" date="2016-11" db="UniProtKB">
        <authorList>
            <consortium name="WormBaseParasite"/>
        </authorList>
    </citation>
    <scope>IDENTIFICATION</scope>
</reference>
<proteinExistence type="predicted"/>
<dbReference type="Proteomes" id="UP000095283">
    <property type="component" value="Unplaced"/>
</dbReference>
<protein>
    <submittedName>
        <fullName evidence="2">Neur_chan_LBD domain-containing protein</fullName>
    </submittedName>
</protein>
<name>A0A1I7WKP5_HETBA</name>